<evidence type="ECO:0008006" key="4">
    <source>
        <dbReference type="Google" id="ProtNLM"/>
    </source>
</evidence>
<dbReference type="EMBL" id="SOEZ01000043">
    <property type="protein sequence ID" value="TFB51256.1"/>
    <property type="molecule type" value="Genomic_DNA"/>
</dbReference>
<sequence>MAVLVAALVAFPLAGCASGSPTSMPNRTSTTTVTPTPTADPVASAPAQVFGGDCDAVLTSAEAGDAFGTSMSMWVRTAGVPRATPQDFAVSQLGGLECSWVADNQETRAELHVFVLPATFMEPTDTTVPYCYGTDSGTEGTGSCSFNVDGSGFWLSGVAYTPLGTTNDDALAAIETLRAQLTLNAAAAPLFVAASAAPGSWTDKARAHCMAQLTPEEIRTGDIGACACETVANSEHVAAALADTGITVASGNAPGELPHGFYRALGAAGTLGCLWSEDAPTGREFEFGTDILPGGAWVQTQLAALPGVTEVSIEGVDRALLSSSAPGLAPGHGLDIFDGPNWLHLSMTSVWGPESYGPLAAALVAALNDAR</sequence>
<protein>
    <recommendedName>
        <fullName evidence="4">DUF3558 domain-containing protein</fullName>
    </recommendedName>
</protein>
<dbReference type="OrthoDB" id="5118180at2"/>
<evidence type="ECO:0000313" key="3">
    <source>
        <dbReference type="Proteomes" id="UP000297866"/>
    </source>
</evidence>
<comment type="caution">
    <text evidence="2">The sequence shown here is derived from an EMBL/GenBank/DDBJ whole genome shotgun (WGS) entry which is preliminary data.</text>
</comment>
<evidence type="ECO:0000256" key="1">
    <source>
        <dbReference type="SAM" id="SignalP"/>
    </source>
</evidence>
<feature type="chain" id="PRO_5038422737" description="DUF3558 domain-containing protein" evidence="1">
    <location>
        <begin position="18"/>
        <end position="371"/>
    </location>
</feature>
<keyword evidence="3" id="KW-1185">Reference proteome</keyword>
<organism evidence="2 3">
    <name type="scientific">Cryobacterium tagatosivorans</name>
    <dbReference type="NCBI Taxonomy" id="1259199"/>
    <lineage>
        <taxon>Bacteria</taxon>
        <taxon>Bacillati</taxon>
        <taxon>Actinomycetota</taxon>
        <taxon>Actinomycetes</taxon>
        <taxon>Micrococcales</taxon>
        <taxon>Microbacteriaceae</taxon>
        <taxon>Cryobacterium</taxon>
    </lineage>
</organism>
<dbReference type="Proteomes" id="UP000297866">
    <property type="component" value="Unassembled WGS sequence"/>
</dbReference>
<reference evidence="2 3" key="1">
    <citation type="submission" date="2019-03" db="EMBL/GenBank/DDBJ databases">
        <title>Genomics of glacier-inhabiting Cryobacterium strains.</title>
        <authorList>
            <person name="Liu Q."/>
            <person name="Xin Y.-H."/>
        </authorList>
    </citation>
    <scope>NUCLEOTIDE SEQUENCE [LARGE SCALE GENOMIC DNA]</scope>
    <source>
        <strain evidence="2 3">Sr47</strain>
    </source>
</reference>
<proteinExistence type="predicted"/>
<feature type="signal peptide" evidence="1">
    <location>
        <begin position="1"/>
        <end position="17"/>
    </location>
</feature>
<keyword evidence="1" id="KW-0732">Signal</keyword>
<accession>A0A4R8UG13</accession>
<dbReference type="AlphaFoldDB" id="A0A4R8UG13"/>
<evidence type="ECO:0000313" key="2">
    <source>
        <dbReference type="EMBL" id="TFB51256.1"/>
    </source>
</evidence>
<dbReference type="RefSeq" id="WP_134490191.1">
    <property type="nucleotide sequence ID" value="NZ_SOEZ01000043.1"/>
</dbReference>
<name>A0A4R8UG13_9MICO</name>
<gene>
    <name evidence="2" type="ORF">E3O23_08860</name>
</gene>